<organism evidence="2 3">
    <name type="scientific">Zhengella mangrovi</name>
    <dbReference type="NCBI Taxonomy" id="1982044"/>
    <lineage>
        <taxon>Bacteria</taxon>
        <taxon>Pseudomonadati</taxon>
        <taxon>Pseudomonadota</taxon>
        <taxon>Alphaproteobacteria</taxon>
        <taxon>Hyphomicrobiales</taxon>
        <taxon>Notoacmeibacteraceae</taxon>
        <taxon>Zhengella</taxon>
    </lineage>
</organism>
<dbReference type="AlphaFoldDB" id="A0A2G1QPN2"/>
<keyword evidence="3" id="KW-1185">Reference proteome</keyword>
<feature type="region of interest" description="Disordered" evidence="1">
    <location>
        <begin position="31"/>
        <end position="72"/>
    </location>
</feature>
<dbReference type="OrthoDB" id="9805649at2"/>
<evidence type="ECO:0000313" key="3">
    <source>
        <dbReference type="Proteomes" id="UP000221168"/>
    </source>
</evidence>
<evidence type="ECO:0000313" key="2">
    <source>
        <dbReference type="EMBL" id="PHP67421.1"/>
    </source>
</evidence>
<evidence type="ECO:0008006" key="4">
    <source>
        <dbReference type="Google" id="ProtNLM"/>
    </source>
</evidence>
<dbReference type="InterPro" id="IPR036514">
    <property type="entry name" value="SGNH_hydro_sf"/>
</dbReference>
<dbReference type="InterPro" id="IPR007407">
    <property type="entry name" value="DUF459"/>
</dbReference>
<feature type="region of interest" description="Disordered" evidence="1">
    <location>
        <begin position="356"/>
        <end position="386"/>
    </location>
</feature>
<dbReference type="Proteomes" id="UP000221168">
    <property type="component" value="Unassembled WGS sequence"/>
</dbReference>
<name>A0A2G1QPN2_9HYPH</name>
<dbReference type="GO" id="GO:0016788">
    <property type="term" value="F:hydrolase activity, acting on ester bonds"/>
    <property type="evidence" value="ECO:0007669"/>
    <property type="project" value="UniProtKB-ARBA"/>
</dbReference>
<dbReference type="Gene3D" id="3.40.50.1110">
    <property type="entry name" value="SGNH hydrolase"/>
    <property type="match status" value="1"/>
</dbReference>
<feature type="compositionally biased region" description="Low complexity" evidence="1">
    <location>
        <begin position="374"/>
        <end position="386"/>
    </location>
</feature>
<dbReference type="EMBL" id="PDVP01000004">
    <property type="protein sequence ID" value="PHP67421.1"/>
    <property type="molecule type" value="Genomic_DNA"/>
</dbReference>
<dbReference type="SUPFAM" id="SSF52266">
    <property type="entry name" value="SGNH hydrolase"/>
    <property type="match status" value="1"/>
</dbReference>
<dbReference type="Pfam" id="PF04311">
    <property type="entry name" value="DUF459"/>
    <property type="match status" value="1"/>
</dbReference>
<sequence length="386" mass="41176">MAGAVSVEPVWAAPAGSLDNGQSGLRGFFRKLFRPEPRKRPKARPSPKRTIRSTRPRSQNAAPAAQPAAEPAVEKLENARKVLVVGDFMAGGLADGLKDAFADLPGVIVVDRSNGSSGFVRNDFYDWPGQIKAILEEEKPAVVAMMIGSNDRQQMQTDGGRLALRSEEWDAEYKKRVETFATELKNASVPYVWVGAPSFRSSSMTADMLAFNDFYKSIATANGGEFVDIWNGFVDENGNFIATGPDVNGQVVRLRSSDGINITGAGRRKIAFYAEKPLKKILGAAVDPNIGKLTPEMLPNLTLNPVTTQQKIDRTVPVSLTDPALDGGDELLGRVPEPAAATAPVGEPTVLQRLTIEGVAPAPEPGRADDFSRPAPASTPSAPAGG</sequence>
<accession>A0A2G1QPN2</accession>
<proteinExistence type="predicted"/>
<feature type="compositionally biased region" description="Basic residues" evidence="1">
    <location>
        <begin position="39"/>
        <end position="55"/>
    </location>
</feature>
<dbReference type="CDD" id="cd01829">
    <property type="entry name" value="SGNH_hydrolase_peri2"/>
    <property type="match status" value="1"/>
</dbReference>
<reference evidence="2 3" key="1">
    <citation type="submission" date="2017-10" db="EMBL/GenBank/DDBJ databases">
        <title>Sedimentibacterium mangrovi gen. nov., sp. nov., a novel member of family Phyllobacteriacea isolated from mangrove sediment.</title>
        <authorList>
            <person name="Liao H."/>
            <person name="Tian Y."/>
        </authorList>
    </citation>
    <scope>NUCLEOTIDE SEQUENCE [LARGE SCALE GENOMIC DNA]</scope>
    <source>
        <strain evidence="2 3">X9-2-2</strain>
    </source>
</reference>
<comment type="caution">
    <text evidence="2">The sequence shown here is derived from an EMBL/GenBank/DDBJ whole genome shotgun (WGS) entry which is preliminary data.</text>
</comment>
<protein>
    <recommendedName>
        <fullName evidence="4">SGNH hydrolase-type esterase domain-containing protein</fullName>
    </recommendedName>
</protein>
<feature type="compositionally biased region" description="Low complexity" evidence="1">
    <location>
        <begin position="61"/>
        <end position="71"/>
    </location>
</feature>
<evidence type="ECO:0000256" key="1">
    <source>
        <dbReference type="SAM" id="MobiDB-lite"/>
    </source>
</evidence>
<gene>
    <name evidence="2" type="ORF">CSC94_09310</name>
</gene>